<comment type="cofactor">
    <cofactor evidence="4">
        <name>heme</name>
        <dbReference type="ChEBI" id="CHEBI:30413"/>
    </cofactor>
</comment>
<evidence type="ECO:0000313" key="7">
    <source>
        <dbReference type="Proteomes" id="UP001172101"/>
    </source>
</evidence>
<dbReference type="InterPro" id="IPR036396">
    <property type="entry name" value="Cyt_P450_sf"/>
</dbReference>
<evidence type="ECO:0000256" key="2">
    <source>
        <dbReference type="ARBA" id="ARBA00022723"/>
    </source>
</evidence>
<protein>
    <submittedName>
        <fullName evidence="6">Cytochrome P450</fullName>
    </submittedName>
</protein>
<dbReference type="PANTHER" id="PTHR24305:SF222">
    <property type="entry name" value="CYTOCHROME P450 MONOOXYGENASE STCS"/>
    <property type="match status" value="1"/>
</dbReference>
<dbReference type="GO" id="GO:0020037">
    <property type="term" value="F:heme binding"/>
    <property type="evidence" value="ECO:0007669"/>
    <property type="project" value="InterPro"/>
</dbReference>
<evidence type="ECO:0000256" key="1">
    <source>
        <dbReference type="ARBA" id="ARBA00022617"/>
    </source>
</evidence>
<gene>
    <name evidence="6" type="ORF">B0T26DRAFT_847423</name>
</gene>
<dbReference type="PRINTS" id="PR00463">
    <property type="entry name" value="EP450I"/>
</dbReference>
<dbReference type="EMBL" id="JAUIRO010000002">
    <property type="protein sequence ID" value="KAK0727673.1"/>
    <property type="molecule type" value="Genomic_DNA"/>
</dbReference>
<dbReference type="InterPro" id="IPR001128">
    <property type="entry name" value="Cyt_P450"/>
</dbReference>
<dbReference type="GO" id="GO:0016705">
    <property type="term" value="F:oxidoreductase activity, acting on paired donors, with incorporation or reduction of molecular oxygen"/>
    <property type="evidence" value="ECO:0007669"/>
    <property type="project" value="InterPro"/>
</dbReference>
<dbReference type="PANTHER" id="PTHR24305">
    <property type="entry name" value="CYTOCHROME P450"/>
    <property type="match status" value="1"/>
</dbReference>
<keyword evidence="7" id="KW-1185">Reference proteome</keyword>
<dbReference type="SUPFAM" id="SSF48264">
    <property type="entry name" value="Cytochrome P450"/>
    <property type="match status" value="1"/>
</dbReference>
<proteinExistence type="predicted"/>
<evidence type="ECO:0000256" key="5">
    <source>
        <dbReference type="SAM" id="MobiDB-lite"/>
    </source>
</evidence>
<dbReference type="GeneID" id="85330875"/>
<dbReference type="InterPro" id="IPR002401">
    <property type="entry name" value="Cyt_P450_E_grp-I"/>
</dbReference>
<dbReference type="InterPro" id="IPR050121">
    <property type="entry name" value="Cytochrome_P450_monoxygenase"/>
</dbReference>
<dbReference type="Gene3D" id="1.10.630.10">
    <property type="entry name" value="Cytochrome P450"/>
    <property type="match status" value="1"/>
</dbReference>
<dbReference type="GO" id="GO:0004497">
    <property type="term" value="F:monooxygenase activity"/>
    <property type="evidence" value="ECO:0007669"/>
    <property type="project" value="InterPro"/>
</dbReference>
<evidence type="ECO:0000313" key="6">
    <source>
        <dbReference type="EMBL" id="KAK0727673.1"/>
    </source>
</evidence>
<comment type="caution">
    <text evidence="6">The sequence shown here is derived from an EMBL/GenBank/DDBJ whole genome shotgun (WGS) entry which is preliminary data.</text>
</comment>
<dbReference type="RefSeq" id="XP_060300528.1">
    <property type="nucleotide sequence ID" value="XM_060447605.1"/>
</dbReference>
<feature type="binding site" description="axial binding residue" evidence="4">
    <location>
        <position position="509"/>
    </location>
    <ligand>
        <name>heme</name>
        <dbReference type="ChEBI" id="CHEBI:30413"/>
    </ligand>
    <ligandPart>
        <name>Fe</name>
        <dbReference type="ChEBI" id="CHEBI:18248"/>
    </ligandPart>
</feature>
<accession>A0AA40B5D4</accession>
<evidence type="ECO:0000256" key="3">
    <source>
        <dbReference type="ARBA" id="ARBA00023004"/>
    </source>
</evidence>
<dbReference type="Proteomes" id="UP001172101">
    <property type="component" value="Unassembled WGS sequence"/>
</dbReference>
<name>A0AA40B5D4_9PEZI</name>
<dbReference type="Pfam" id="PF00067">
    <property type="entry name" value="p450"/>
    <property type="match status" value="2"/>
</dbReference>
<dbReference type="AlphaFoldDB" id="A0AA40B5D4"/>
<sequence>MLLPLLAAAAVLLLSLGYSKLRYIRFRQHANLKQHPSTLLLGHVKLFGDYIKRNKPRAHPDMAIVALHRDLGRPPLMYLDMRPVGDAMVVVGNSDIADQITRSSDAFPTSPPKSSRSLTRLLYVTGRTSILAQHGDEWRQLRKRFNLGFAPQYISTFTPEILDKGLIFLDRLDSLCSSGDAFSLLDLTTRLTFDIIGKVVMEADLDAQPTGKNKNSQGELIALYESLLSAYNGDTLNLPWWLTLGRVRRRAALAAKITSLLQSIVRRKHAELHASPPSNDEEEKKTTAAARSVLSLSLQDVPTLTPRIVDETCDQLRTFLFAGHDTTSILLSWAFYELSRTPRALSAVRAELDAVFGPLAPSSPSSSSSSSSSSSPSDDTRTMRARLLSPEKKDALAQLPYLDAVIKETLRVHPPGGTARAIPRGSNFSVRLPDSGESVLLDGLLAYNCQSIIHGDTAAFGADADAFVPERWLPADDARRLSATKLDAKPPPPSSPGAWRPFERGPRNCIGQELAYIEARVIIALAARRYDFVKVGLGAVLVGDDVNHDGEKKPVVDEAKGQLRVGEEVYPTRQVTSKPVDGMMMRIKRAVS</sequence>
<organism evidence="6 7">
    <name type="scientific">Lasiosphaeria miniovina</name>
    <dbReference type="NCBI Taxonomy" id="1954250"/>
    <lineage>
        <taxon>Eukaryota</taxon>
        <taxon>Fungi</taxon>
        <taxon>Dikarya</taxon>
        <taxon>Ascomycota</taxon>
        <taxon>Pezizomycotina</taxon>
        <taxon>Sordariomycetes</taxon>
        <taxon>Sordariomycetidae</taxon>
        <taxon>Sordariales</taxon>
        <taxon>Lasiosphaeriaceae</taxon>
        <taxon>Lasiosphaeria</taxon>
    </lineage>
</organism>
<dbReference type="GO" id="GO:0005506">
    <property type="term" value="F:iron ion binding"/>
    <property type="evidence" value="ECO:0007669"/>
    <property type="project" value="InterPro"/>
</dbReference>
<reference evidence="6" key="1">
    <citation type="submission" date="2023-06" db="EMBL/GenBank/DDBJ databases">
        <title>Genome-scale phylogeny and comparative genomics of the fungal order Sordariales.</title>
        <authorList>
            <consortium name="Lawrence Berkeley National Laboratory"/>
            <person name="Hensen N."/>
            <person name="Bonometti L."/>
            <person name="Westerberg I."/>
            <person name="Brannstrom I.O."/>
            <person name="Guillou S."/>
            <person name="Cros-Aarteil S."/>
            <person name="Calhoun S."/>
            <person name="Haridas S."/>
            <person name="Kuo A."/>
            <person name="Mondo S."/>
            <person name="Pangilinan J."/>
            <person name="Riley R."/>
            <person name="LaButti K."/>
            <person name="Andreopoulos B."/>
            <person name="Lipzen A."/>
            <person name="Chen C."/>
            <person name="Yanf M."/>
            <person name="Daum C."/>
            <person name="Ng V."/>
            <person name="Clum A."/>
            <person name="Steindorff A."/>
            <person name="Ohm R."/>
            <person name="Martin F."/>
            <person name="Silar P."/>
            <person name="Natvig D."/>
            <person name="Lalanne C."/>
            <person name="Gautier V."/>
            <person name="Ament-velasquez S.L."/>
            <person name="Kruys A."/>
            <person name="Hutchinson M.I."/>
            <person name="Powell A.J."/>
            <person name="Barry K."/>
            <person name="Miller A.N."/>
            <person name="Grigoriev I.V."/>
            <person name="Debuchy R."/>
            <person name="Gladieux P."/>
            <person name="Thoren M.H."/>
            <person name="Johannesson H."/>
        </authorList>
    </citation>
    <scope>NUCLEOTIDE SEQUENCE</scope>
    <source>
        <strain evidence="6">SMH2392-1A</strain>
    </source>
</reference>
<keyword evidence="1 4" id="KW-0349">Heme</keyword>
<evidence type="ECO:0000256" key="4">
    <source>
        <dbReference type="PIRSR" id="PIRSR602401-1"/>
    </source>
</evidence>
<feature type="compositionally biased region" description="Low complexity" evidence="5">
    <location>
        <begin position="362"/>
        <end position="377"/>
    </location>
</feature>
<feature type="region of interest" description="Disordered" evidence="5">
    <location>
        <begin position="360"/>
        <end position="383"/>
    </location>
</feature>
<keyword evidence="2 4" id="KW-0479">Metal-binding</keyword>
<dbReference type="PRINTS" id="PR00385">
    <property type="entry name" value="P450"/>
</dbReference>
<keyword evidence="3 4" id="KW-0408">Iron</keyword>